<name>A0ABN7W5M7_GIGMA</name>
<protein>
    <submittedName>
        <fullName evidence="2">19537_t:CDS:1</fullName>
    </submittedName>
</protein>
<organism evidence="2 3">
    <name type="scientific">Gigaspora margarita</name>
    <dbReference type="NCBI Taxonomy" id="4874"/>
    <lineage>
        <taxon>Eukaryota</taxon>
        <taxon>Fungi</taxon>
        <taxon>Fungi incertae sedis</taxon>
        <taxon>Mucoromycota</taxon>
        <taxon>Glomeromycotina</taxon>
        <taxon>Glomeromycetes</taxon>
        <taxon>Diversisporales</taxon>
        <taxon>Gigasporaceae</taxon>
        <taxon>Gigaspora</taxon>
    </lineage>
</organism>
<dbReference type="Proteomes" id="UP000789901">
    <property type="component" value="Unassembled WGS sequence"/>
</dbReference>
<feature type="compositionally biased region" description="Low complexity" evidence="1">
    <location>
        <begin position="143"/>
        <end position="159"/>
    </location>
</feature>
<reference evidence="2 3" key="1">
    <citation type="submission" date="2021-06" db="EMBL/GenBank/DDBJ databases">
        <authorList>
            <person name="Kallberg Y."/>
            <person name="Tangrot J."/>
            <person name="Rosling A."/>
        </authorList>
    </citation>
    <scope>NUCLEOTIDE SEQUENCE [LARGE SCALE GENOMIC DNA]</scope>
    <source>
        <strain evidence="2 3">120-4 pot B 10/14</strain>
    </source>
</reference>
<accession>A0ABN7W5M7</accession>
<evidence type="ECO:0000256" key="1">
    <source>
        <dbReference type="SAM" id="MobiDB-lite"/>
    </source>
</evidence>
<evidence type="ECO:0000313" key="2">
    <source>
        <dbReference type="EMBL" id="CAG8817908.1"/>
    </source>
</evidence>
<comment type="caution">
    <text evidence="2">The sequence shown here is derived from an EMBL/GenBank/DDBJ whole genome shotgun (WGS) entry which is preliminary data.</text>
</comment>
<proteinExistence type="predicted"/>
<gene>
    <name evidence="2" type="ORF">GMARGA_LOCUS26918</name>
</gene>
<evidence type="ECO:0000313" key="3">
    <source>
        <dbReference type="Proteomes" id="UP000789901"/>
    </source>
</evidence>
<keyword evidence="3" id="KW-1185">Reference proteome</keyword>
<sequence>MASSSKDHSFRNYFTLVKNNRNKSNAIAVCKFCAEEYGEVQAALLVEGAHTSNKRNLCRNHLAKCENFKSKYNPDEQNEILSLPVAEDKKRKIDTTDSLADPLLISNKRQNSSSMELVQKLVTETKCLHIGSPIISNDRSESSNKNNNEVEVNNSYNDENYSDDDLEVLASEDEDFFEGERENQFDNIEDEDLLSAEFDDDFDLAGRNFYPADDINAKWTLESLMINNLETPLFLGSNYIFSDAK</sequence>
<dbReference type="EMBL" id="CAJVQB010032137">
    <property type="protein sequence ID" value="CAG8817908.1"/>
    <property type="molecule type" value="Genomic_DNA"/>
</dbReference>
<feature type="region of interest" description="Disordered" evidence="1">
    <location>
        <begin position="137"/>
        <end position="161"/>
    </location>
</feature>